<gene>
    <name evidence="2" type="ORF">DF182_19830</name>
</gene>
<evidence type="ECO:0008006" key="4">
    <source>
        <dbReference type="Google" id="ProtNLM"/>
    </source>
</evidence>
<evidence type="ECO:0000313" key="2">
    <source>
        <dbReference type="EMBL" id="RBL88811.1"/>
    </source>
</evidence>
<dbReference type="EMBL" id="QFFJ01000002">
    <property type="protein sequence ID" value="RBL88811.1"/>
    <property type="molecule type" value="Genomic_DNA"/>
</dbReference>
<evidence type="ECO:0000256" key="1">
    <source>
        <dbReference type="SAM" id="SignalP"/>
    </source>
</evidence>
<feature type="chain" id="PRO_5016908378" description="SMP-30/Gluconolactonase/LRE-like region domain-containing protein" evidence="1">
    <location>
        <begin position="24"/>
        <end position="295"/>
    </location>
</feature>
<dbReference type="OrthoDB" id="7675395at2"/>
<name>A0A365XS03_9BACT</name>
<comment type="caution">
    <text evidence="2">The sequence shown here is derived from an EMBL/GenBank/DDBJ whole genome shotgun (WGS) entry which is preliminary data.</text>
</comment>
<dbReference type="RefSeq" id="WP_113617553.1">
    <property type="nucleotide sequence ID" value="NZ_QFFJ01000002.1"/>
</dbReference>
<feature type="signal peptide" evidence="1">
    <location>
        <begin position="1"/>
        <end position="23"/>
    </location>
</feature>
<dbReference type="AlphaFoldDB" id="A0A365XS03"/>
<dbReference type="InterPro" id="IPR011042">
    <property type="entry name" value="6-blade_b-propeller_TolB-like"/>
</dbReference>
<organism evidence="2 3">
    <name type="scientific">Chitinophaga flava</name>
    <dbReference type="NCBI Taxonomy" id="2259036"/>
    <lineage>
        <taxon>Bacteria</taxon>
        <taxon>Pseudomonadati</taxon>
        <taxon>Bacteroidota</taxon>
        <taxon>Chitinophagia</taxon>
        <taxon>Chitinophagales</taxon>
        <taxon>Chitinophagaceae</taxon>
        <taxon>Chitinophaga</taxon>
    </lineage>
</organism>
<evidence type="ECO:0000313" key="3">
    <source>
        <dbReference type="Proteomes" id="UP000253410"/>
    </source>
</evidence>
<sequence length="295" mass="32211">MKTIHRAVALLFPLLTAATAGFAQQFKLNRTPMKAPESVYISGKNYYISDTGGDPSKKDGDGFIYKMDGQGNISVFASGLDAPKGSWVLNNIFYVTDVDQIKGFDLNNGKQVFTLDMATTGTVLLNDMAAKDDSTLFVSASDISKIFIIHLGKSPRYEELVFSNPVKGANGVIYDNKQNRLYACGFGAAGKPNGEIGYIDLTPADKKFVPLTNRTGYYDGIVLNRQKTALLISDWVAFEKKGVILQLDLKSKEITTLNHELIAGPADFTLDNNGNIITPAMMEGNVLLIPLSKKY</sequence>
<proteinExistence type="predicted"/>
<accession>A0A365XS03</accession>
<dbReference type="SUPFAM" id="SSF63829">
    <property type="entry name" value="Calcium-dependent phosphotriesterase"/>
    <property type="match status" value="1"/>
</dbReference>
<dbReference type="Gene3D" id="2.120.10.30">
    <property type="entry name" value="TolB, C-terminal domain"/>
    <property type="match status" value="1"/>
</dbReference>
<keyword evidence="3" id="KW-1185">Reference proteome</keyword>
<keyword evidence="1" id="KW-0732">Signal</keyword>
<protein>
    <recommendedName>
        <fullName evidence="4">SMP-30/Gluconolactonase/LRE-like region domain-containing protein</fullName>
    </recommendedName>
</protein>
<reference evidence="2 3" key="1">
    <citation type="submission" date="2018-05" db="EMBL/GenBank/DDBJ databases">
        <title>Chitinophaga sp. K3CV102501T nov., isolated from isolated from a monsoon evergreen broad-leaved forest soil.</title>
        <authorList>
            <person name="Lv Y."/>
        </authorList>
    </citation>
    <scope>NUCLEOTIDE SEQUENCE [LARGE SCALE GENOMIC DNA]</scope>
    <source>
        <strain evidence="2 3">GDMCC 1.1325</strain>
    </source>
</reference>
<dbReference type="Proteomes" id="UP000253410">
    <property type="component" value="Unassembled WGS sequence"/>
</dbReference>